<feature type="active site" evidence="6">
    <location>
        <position position="24"/>
    </location>
</feature>
<evidence type="ECO:0000256" key="4">
    <source>
        <dbReference type="ARBA" id="ARBA00022801"/>
    </source>
</evidence>
<dbReference type="PRINTS" id="PR00719">
    <property type="entry name" value="LMWPTPASE"/>
</dbReference>
<feature type="domain" description="Phosphotyrosine protein phosphatase I" evidence="7">
    <location>
        <begin position="12"/>
        <end position="173"/>
    </location>
</feature>
<keyword evidence="9" id="KW-1185">Reference proteome</keyword>
<dbReference type="PANTHER" id="PTHR11717:SF7">
    <property type="entry name" value="LOW MOLECULAR WEIGHT PHOSPHOTYROSINE PROTEIN PHOSPHATASE"/>
    <property type="match status" value="1"/>
</dbReference>
<dbReference type="SUPFAM" id="SSF52788">
    <property type="entry name" value="Phosphotyrosine protein phosphatases I"/>
    <property type="match status" value="1"/>
</dbReference>
<name>A0A9P8I7I8_9PEZI</name>
<evidence type="ECO:0000256" key="3">
    <source>
        <dbReference type="ARBA" id="ARBA00022490"/>
    </source>
</evidence>
<dbReference type="InterPro" id="IPR036196">
    <property type="entry name" value="Ptyr_pPase_sf"/>
</dbReference>
<dbReference type="PANTHER" id="PTHR11717">
    <property type="entry name" value="LOW MOLECULAR WEIGHT PROTEIN TYROSINE PHOSPHATASE"/>
    <property type="match status" value="1"/>
</dbReference>
<dbReference type="OrthoDB" id="3388at2759"/>
<evidence type="ECO:0000259" key="7">
    <source>
        <dbReference type="SMART" id="SM00226"/>
    </source>
</evidence>
<keyword evidence="5" id="KW-0904">Protein phosphatase</keyword>
<dbReference type="InterPro" id="IPR023485">
    <property type="entry name" value="Ptyr_pPase"/>
</dbReference>
<dbReference type="Proteomes" id="UP000698800">
    <property type="component" value="Unassembled WGS sequence"/>
</dbReference>
<dbReference type="AlphaFoldDB" id="A0A9P8I7I8"/>
<dbReference type="InterPro" id="IPR002115">
    <property type="entry name" value="Tyr_Pase_low_mol_wt_mml"/>
</dbReference>
<proteinExistence type="inferred from homology"/>
<comment type="caution">
    <text evidence="8">The sequence shown here is derived from an EMBL/GenBank/DDBJ whole genome shotgun (WGS) entry which is preliminary data.</text>
</comment>
<dbReference type="PRINTS" id="PR00720">
    <property type="entry name" value="MAMMALPTPASE"/>
</dbReference>
<feature type="active site" description="Proton donor" evidence="6">
    <location>
        <position position="147"/>
    </location>
</feature>
<dbReference type="Pfam" id="PF01451">
    <property type="entry name" value="LMWPc"/>
    <property type="match status" value="1"/>
</dbReference>
<dbReference type="GO" id="GO:0005737">
    <property type="term" value="C:cytoplasm"/>
    <property type="evidence" value="ECO:0007669"/>
    <property type="project" value="UniProtKB-SubCell"/>
</dbReference>
<evidence type="ECO:0000256" key="5">
    <source>
        <dbReference type="ARBA" id="ARBA00022912"/>
    </source>
</evidence>
<accession>A0A9P8I7I8</accession>
<evidence type="ECO:0000256" key="6">
    <source>
        <dbReference type="PIRSR" id="PIRSR617867-1"/>
    </source>
</evidence>
<comment type="subcellular location">
    <subcellularLocation>
        <location evidence="1">Cytoplasm</location>
    </subcellularLocation>
</comment>
<dbReference type="InterPro" id="IPR050438">
    <property type="entry name" value="LMW_PTPase"/>
</dbReference>
<dbReference type="GO" id="GO:0004726">
    <property type="term" value="F:non-membrane spanning protein tyrosine phosphatase activity"/>
    <property type="evidence" value="ECO:0007669"/>
    <property type="project" value="InterPro"/>
</dbReference>
<reference evidence="8" key="1">
    <citation type="submission" date="2021-03" db="EMBL/GenBank/DDBJ databases">
        <title>Comparative genomics and phylogenomic investigation of the class Geoglossomycetes provide insights into ecological specialization and systematics.</title>
        <authorList>
            <person name="Melie T."/>
            <person name="Pirro S."/>
            <person name="Miller A.N."/>
            <person name="Quandt A."/>
        </authorList>
    </citation>
    <scope>NUCLEOTIDE SEQUENCE</scope>
    <source>
        <strain evidence="8">GBOQ0MN5Z8</strain>
    </source>
</reference>
<comment type="similarity">
    <text evidence="2">Belongs to the low molecular weight phosphotyrosine protein phosphatase family.</text>
</comment>
<feature type="active site" description="Nucleophile" evidence="6">
    <location>
        <position position="18"/>
    </location>
</feature>
<dbReference type="Gene3D" id="3.40.50.2300">
    <property type="match status" value="1"/>
</dbReference>
<keyword evidence="3" id="KW-0963">Cytoplasm</keyword>
<evidence type="ECO:0000313" key="9">
    <source>
        <dbReference type="Proteomes" id="UP000698800"/>
    </source>
</evidence>
<dbReference type="GO" id="GO:0003993">
    <property type="term" value="F:acid phosphatase activity"/>
    <property type="evidence" value="ECO:0007669"/>
    <property type="project" value="InterPro"/>
</dbReference>
<evidence type="ECO:0000313" key="8">
    <source>
        <dbReference type="EMBL" id="KAH0542318.1"/>
    </source>
</evidence>
<dbReference type="CDD" id="cd16343">
    <property type="entry name" value="LMWPTP"/>
    <property type="match status" value="1"/>
</dbReference>
<protein>
    <recommendedName>
        <fullName evidence="7">Phosphotyrosine protein phosphatase I domain-containing protein</fullName>
    </recommendedName>
</protein>
<dbReference type="InterPro" id="IPR017867">
    <property type="entry name" value="Tyr_phospatase_low_mol_wt"/>
</dbReference>
<sequence>MSSSAEPTSKPVSILFVCLGNYCRSPMAEAYFHFLVQTHPSLSARISQLDSAGTTDYHSGSSPDPRTLSALRSKGIESYKHTARQIAANDFVDFDYILAMDNSNLRDLQRMQKRALERNPTLKQPERKLGQVRLFGEGRGGDEQVGDPYYGGDEGFEECFAQIERFALGFVREACEWEGEEVK</sequence>
<organism evidence="8 9">
    <name type="scientific">Glutinoglossum americanum</name>
    <dbReference type="NCBI Taxonomy" id="1670608"/>
    <lineage>
        <taxon>Eukaryota</taxon>
        <taxon>Fungi</taxon>
        <taxon>Dikarya</taxon>
        <taxon>Ascomycota</taxon>
        <taxon>Pezizomycotina</taxon>
        <taxon>Geoglossomycetes</taxon>
        <taxon>Geoglossales</taxon>
        <taxon>Geoglossaceae</taxon>
        <taxon>Glutinoglossum</taxon>
    </lineage>
</organism>
<dbReference type="EMBL" id="JAGHQL010000056">
    <property type="protein sequence ID" value="KAH0542318.1"/>
    <property type="molecule type" value="Genomic_DNA"/>
</dbReference>
<keyword evidence="4" id="KW-0378">Hydrolase</keyword>
<dbReference type="SMART" id="SM00226">
    <property type="entry name" value="LMWPc"/>
    <property type="match status" value="1"/>
</dbReference>
<evidence type="ECO:0000256" key="1">
    <source>
        <dbReference type="ARBA" id="ARBA00004496"/>
    </source>
</evidence>
<evidence type="ECO:0000256" key="2">
    <source>
        <dbReference type="ARBA" id="ARBA00011063"/>
    </source>
</evidence>
<gene>
    <name evidence="8" type="ORF">FGG08_003255</name>
</gene>